<dbReference type="SUPFAM" id="SSF57903">
    <property type="entry name" value="FYVE/PHD zinc finger"/>
    <property type="match status" value="1"/>
</dbReference>
<reference evidence="11" key="1">
    <citation type="submission" date="2022-06" db="EMBL/GenBank/DDBJ databases">
        <title>Genome Sequence of Candolleomyces eurysporus.</title>
        <authorList>
            <person name="Buettner E."/>
        </authorList>
    </citation>
    <scope>NUCLEOTIDE SEQUENCE</scope>
    <source>
        <strain evidence="11">VTCC 930004</strain>
    </source>
</reference>
<dbReference type="SMART" id="SM00249">
    <property type="entry name" value="PHD"/>
    <property type="match status" value="1"/>
</dbReference>
<feature type="compositionally biased region" description="Basic and acidic residues" evidence="8">
    <location>
        <begin position="454"/>
        <end position="470"/>
    </location>
</feature>
<feature type="region of interest" description="Disordered" evidence="8">
    <location>
        <begin position="625"/>
        <end position="661"/>
    </location>
</feature>
<dbReference type="InterPro" id="IPR012921">
    <property type="entry name" value="SPOC_C"/>
</dbReference>
<feature type="region of interest" description="Disordered" evidence="8">
    <location>
        <begin position="433"/>
        <end position="528"/>
    </location>
</feature>
<dbReference type="GO" id="GO:0006368">
    <property type="term" value="P:transcription elongation by RNA polymerase II"/>
    <property type="evidence" value="ECO:0007669"/>
    <property type="project" value="TreeGrafter"/>
</dbReference>
<dbReference type="Pfam" id="PF07500">
    <property type="entry name" value="TFIIS_M"/>
    <property type="match status" value="1"/>
</dbReference>
<evidence type="ECO:0000259" key="9">
    <source>
        <dbReference type="PROSITE" id="PS50016"/>
    </source>
</evidence>
<dbReference type="PANTHER" id="PTHR11477:SF11">
    <property type="entry name" value="TRANSCRIPTION FACTOR BYE1"/>
    <property type="match status" value="1"/>
</dbReference>
<feature type="compositionally biased region" description="Pro residues" evidence="8">
    <location>
        <begin position="636"/>
        <end position="647"/>
    </location>
</feature>
<feature type="domain" description="TFIIS central" evidence="10">
    <location>
        <begin position="305"/>
        <end position="424"/>
    </location>
</feature>
<dbReference type="InterPro" id="IPR001965">
    <property type="entry name" value="Znf_PHD"/>
</dbReference>
<keyword evidence="6" id="KW-0862">Zinc</keyword>
<dbReference type="InterPro" id="IPR019787">
    <property type="entry name" value="Znf_PHD-finger"/>
</dbReference>
<dbReference type="OrthoDB" id="436852at2759"/>
<feature type="compositionally biased region" description="Polar residues" evidence="8">
    <location>
        <begin position="509"/>
        <end position="525"/>
    </location>
</feature>
<dbReference type="Pfam" id="PF07744">
    <property type="entry name" value="SPOC"/>
    <property type="match status" value="1"/>
</dbReference>
<feature type="non-terminal residue" evidence="11">
    <location>
        <position position="1"/>
    </location>
</feature>
<feature type="region of interest" description="Disordered" evidence="8">
    <location>
        <begin position="870"/>
        <end position="910"/>
    </location>
</feature>
<dbReference type="InterPro" id="IPR011011">
    <property type="entry name" value="Znf_FYVE_PHD"/>
</dbReference>
<feature type="compositionally biased region" description="Basic residues" evidence="8">
    <location>
        <begin position="215"/>
        <end position="224"/>
    </location>
</feature>
<comment type="caution">
    <text evidence="11">The sequence shown here is derived from an EMBL/GenBank/DDBJ whole genome shotgun (WGS) entry which is preliminary data.</text>
</comment>
<name>A0A9W8J9W7_9AGAR</name>
<dbReference type="GO" id="GO:0005634">
    <property type="term" value="C:nucleus"/>
    <property type="evidence" value="ECO:0007669"/>
    <property type="project" value="TreeGrafter"/>
</dbReference>
<dbReference type="GO" id="GO:0031564">
    <property type="term" value="P:transcription antitermination"/>
    <property type="evidence" value="ECO:0007669"/>
    <property type="project" value="TreeGrafter"/>
</dbReference>
<evidence type="ECO:0000256" key="4">
    <source>
        <dbReference type="ARBA" id="ARBA00022723"/>
    </source>
</evidence>
<dbReference type="GO" id="GO:0008270">
    <property type="term" value="F:zinc ion binding"/>
    <property type="evidence" value="ECO:0007669"/>
    <property type="project" value="UniProtKB-KW"/>
</dbReference>
<dbReference type="AlphaFoldDB" id="A0A9W8J9W7"/>
<keyword evidence="4" id="KW-0479">Metal-binding</keyword>
<gene>
    <name evidence="11" type="ORF">H1R20_g6255</name>
</gene>
<dbReference type="PROSITE" id="PS01359">
    <property type="entry name" value="ZF_PHD_1"/>
    <property type="match status" value="1"/>
</dbReference>
<feature type="compositionally biased region" description="Polar residues" evidence="8">
    <location>
        <begin position="563"/>
        <end position="574"/>
    </location>
</feature>
<feature type="region of interest" description="Disordered" evidence="8">
    <location>
        <begin position="138"/>
        <end position="261"/>
    </location>
</feature>
<dbReference type="PANTHER" id="PTHR11477">
    <property type="entry name" value="TRANSCRIPTION FACTOR S-II ZINC FINGER DOMAIN-CONTAINING PROTEIN"/>
    <property type="match status" value="1"/>
</dbReference>
<dbReference type="Gene3D" id="1.10.472.30">
    <property type="entry name" value="Transcription elongation factor S-II, central domain"/>
    <property type="match status" value="1"/>
</dbReference>
<dbReference type="EMBL" id="JANBPK010000818">
    <property type="protein sequence ID" value="KAJ2930852.1"/>
    <property type="molecule type" value="Genomic_DNA"/>
</dbReference>
<dbReference type="InterPro" id="IPR003618">
    <property type="entry name" value="TFIIS_cen_dom"/>
</dbReference>
<evidence type="ECO:0000313" key="12">
    <source>
        <dbReference type="Proteomes" id="UP001140091"/>
    </source>
</evidence>
<evidence type="ECO:0000256" key="3">
    <source>
        <dbReference type="ARBA" id="ARBA00021616"/>
    </source>
</evidence>
<protein>
    <recommendedName>
        <fullName evidence="3">Transcription factor BYE1</fullName>
    </recommendedName>
</protein>
<keyword evidence="12" id="KW-1185">Reference proteome</keyword>
<organism evidence="11 12">
    <name type="scientific">Candolleomyces eurysporus</name>
    <dbReference type="NCBI Taxonomy" id="2828524"/>
    <lineage>
        <taxon>Eukaryota</taxon>
        <taxon>Fungi</taxon>
        <taxon>Dikarya</taxon>
        <taxon>Basidiomycota</taxon>
        <taxon>Agaricomycotina</taxon>
        <taxon>Agaricomycetes</taxon>
        <taxon>Agaricomycetidae</taxon>
        <taxon>Agaricales</taxon>
        <taxon>Agaricineae</taxon>
        <taxon>Psathyrellaceae</taxon>
        <taxon>Candolleomyces</taxon>
    </lineage>
</organism>
<comment type="similarity">
    <text evidence="2">Belongs to the BYE1 family.</text>
</comment>
<dbReference type="CDD" id="cd21538">
    <property type="entry name" value="SPOC_TFIIS"/>
    <property type="match status" value="1"/>
</dbReference>
<evidence type="ECO:0000256" key="6">
    <source>
        <dbReference type="ARBA" id="ARBA00022833"/>
    </source>
</evidence>
<evidence type="ECO:0000256" key="5">
    <source>
        <dbReference type="ARBA" id="ARBA00022771"/>
    </source>
</evidence>
<dbReference type="PROSITE" id="PS51321">
    <property type="entry name" value="TFIIS_CENTRAL"/>
    <property type="match status" value="1"/>
</dbReference>
<feature type="compositionally biased region" description="Polar residues" evidence="8">
    <location>
        <begin position="586"/>
        <end position="610"/>
    </location>
</feature>
<proteinExistence type="inferred from homology"/>
<feature type="compositionally biased region" description="Basic and acidic residues" evidence="8">
    <location>
        <begin position="23"/>
        <end position="52"/>
    </location>
</feature>
<dbReference type="GO" id="GO:0031440">
    <property type="term" value="P:regulation of mRNA 3'-end processing"/>
    <property type="evidence" value="ECO:0007669"/>
    <property type="project" value="TreeGrafter"/>
</dbReference>
<dbReference type="Pfam" id="PF00628">
    <property type="entry name" value="PHD"/>
    <property type="match status" value="1"/>
</dbReference>
<sequence length="1069" mass="116708">MATRARTRASAANAIAKPVAPPKEVKRTDRKVKRESSTASGRDEDKVSVKGDAAKAVSKRGKGKVVASTTDINCTCSRGDDGSPMVHCAECNIWYHFVCVDLSERKAEDLSYFVCPSCTEKSGLRPILSWEGLDAFENADGATPTAPKSQAKPRKKTPAQPKPIESDESGESSSSEDEYVAEEDEKPPKDRGKSSKKRPAIASSGSESDASTGTTRRKRTRRLTRLSASPAPNAARNDIKRKASTSEARPPASKRKRSDTLTAADDATRRYCLGKLEEMFRDIFFRHPHVRNDTGNEESGPSSQLVLKSLDEMTEPEKEALLEESKKYSAELEQCMFDGYAEHDKAGNLAPGSSYKDRFRTLQFNLSKPDRVFIHRRITSGSISPKELSGMSSNELADEETQQEIKQAEQEALEHSILQKVVAPRAKITHKGLQDIEFQNEPNSSAIPDSDLQLQKEAEAEERRERERLARLKPVQRQRTMSMSVVPESPIMPPTPTSANWGAPPPVPSNASRDGQVSSPSSQHPASGPLFIRTSPDLQRFSPEPEIDLADFINIEAVSPTSEVVPTSPTSIATPGQPMEVDPFSRSGSSTTTEVLSTPSPTTAISPFANKQSFNLNTLWNNPKEQQDDEEAHTAAPPPASPPPLSPPTIKEDEFEGEDMVESPIEQVEDQDFDMFLQDKEAGGEGASKSGPPPPLTVESLPEVWKGKISMPLDSTIPQETPMAARQIGGTPLLPDSLLWKTLFPSDHLRIDGRVPVDNSAKYLLQMRLSSAKELYAVVLSPASEADEDAFKALSDFLTSKGRHGLVFPWGSRHKDHHPGRELYIIPLHAKEPLPEYLELLDSLKLPKDRTRDYMIGIWILNKGKLAPPPPPPVPVAVTPTLPLQPTPPNPLLQNGPPRPPPGIPAFTAPIPPPAIPGPPVLPILGPSAVSPPHVPSVTPVPPAPAVDLKALAAEHHSHNSHGKPQRHLTLLLTPRRIPLLRMVNRPTMRAFRREVAVTTIMIDHLSTVIVKAMAMEVVREGKGEVEVKDGVITPPTDLWIPGGRGSGKVVSLRMTKIAVVLSLLWLPA</sequence>
<dbReference type="InterPro" id="IPR013083">
    <property type="entry name" value="Znf_RING/FYVE/PHD"/>
</dbReference>
<keyword evidence="5 7" id="KW-0863">Zinc-finger</keyword>
<evidence type="ECO:0000256" key="2">
    <source>
        <dbReference type="ARBA" id="ARBA00011050"/>
    </source>
</evidence>
<feature type="region of interest" description="Disordered" evidence="8">
    <location>
        <begin position="563"/>
        <end position="610"/>
    </location>
</feature>
<feature type="domain" description="PHD-type" evidence="9">
    <location>
        <begin position="71"/>
        <end position="121"/>
    </location>
</feature>
<dbReference type="InterPro" id="IPR036575">
    <property type="entry name" value="TFIIS_cen_dom_sf"/>
</dbReference>
<dbReference type="GO" id="GO:0006362">
    <property type="term" value="P:transcription elongation by RNA polymerase I"/>
    <property type="evidence" value="ECO:0007669"/>
    <property type="project" value="TreeGrafter"/>
</dbReference>
<dbReference type="SUPFAM" id="SSF46942">
    <property type="entry name" value="Elongation factor TFIIS domain 2"/>
    <property type="match status" value="1"/>
</dbReference>
<accession>A0A9W8J9W7</accession>
<dbReference type="GO" id="GO:0001139">
    <property type="term" value="F:RNA polymerase II complex recruiting activity"/>
    <property type="evidence" value="ECO:0007669"/>
    <property type="project" value="TreeGrafter"/>
</dbReference>
<evidence type="ECO:0000256" key="1">
    <source>
        <dbReference type="ARBA" id="ARBA00002311"/>
    </source>
</evidence>
<evidence type="ECO:0000256" key="7">
    <source>
        <dbReference type="PROSITE-ProRule" id="PRU00146"/>
    </source>
</evidence>
<dbReference type="InterPro" id="IPR019786">
    <property type="entry name" value="Zinc_finger_PHD-type_CS"/>
</dbReference>
<feature type="compositionally biased region" description="Pro residues" evidence="8">
    <location>
        <begin position="883"/>
        <end position="910"/>
    </location>
</feature>
<dbReference type="Gene3D" id="3.30.40.10">
    <property type="entry name" value="Zinc/RING finger domain, C3HC4 (zinc finger)"/>
    <property type="match status" value="1"/>
</dbReference>
<evidence type="ECO:0000313" key="11">
    <source>
        <dbReference type="EMBL" id="KAJ2930852.1"/>
    </source>
</evidence>
<feature type="compositionally biased region" description="Low complexity" evidence="8">
    <location>
        <begin position="1"/>
        <end position="16"/>
    </location>
</feature>
<evidence type="ECO:0000256" key="8">
    <source>
        <dbReference type="SAM" id="MobiDB-lite"/>
    </source>
</evidence>
<dbReference type="SMART" id="SM00510">
    <property type="entry name" value="TFS2M"/>
    <property type="match status" value="1"/>
</dbReference>
<dbReference type="PROSITE" id="PS50016">
    <property type="entry name" value="ZF_PHD_2"/>
    <property type="match status" value="1"/>
</dbReference>
<dbReference type="Proteomes" id="UP001140091">
    <property type="component" value="Unassembled WGS sequence"/>
</dbReference>
<evidence type="ECO:0000259" key="10">
    <source>
        <dbReference type="PROSITE" id="PS51321"/>
    </source>
</evidence>
<comment type="function">
    <text evidence="1">Negative regulator of transcription elongation.</text>
</comment>
<dbReference type="GO" id="GO:0000977">
    <property type="term" value="F:RNA polymerase II transcription regulatory region sequence-specific DNA binding"/>
    <property type="evidence" value="ECO:0007669"/>
    <property type="project" value="TreeGrafter"/>
</dbReference>
<feature type="region of interest" description="Disordered" evidence="8">
    <location>
        <begin position="1"/>
        <end position="52"/>
    </location>
</feature>
<feature type="compositionally biased region" description="Acidic residues" evidence="8">
    <location>
        <begin position="166"/>
        <end position="185"/>
    </location>
</feature>